<dbReference type="Proteomes" id="UP000786693">
    <property type="component" value="Unassembled WGS sequence"/>
</dbReference>
<proteinExistence type="predicted"/>
<keyword evidence="2" id="KW-1185">Reference proteome</keyword>
<sequence length="97" mass="10696">MGPADLSIVQTHLEASLRDPESLRFRHAEGFRTVTGDRIVCGEYNAKNGFGGYVGYQPYYVRLRQDQVAAAYFGSSLARLGCERARLGEINVPRAAS</sequence>
<name>A0ABQ4NME8_9RHOB</name>
<dbReference type="EMBL" id="BPFH01000004">
    <property type="protein sequence ID" value="GIT95582.1"/>
    <property type="molecule type" value="Genomic_DNA"/>
</dbReference>
<gene>
    <name evidence="1" type="ORF">JANAI62_22050</name>
</gene>
<organism evidence="1 2">
    <name type="scientific">Jannaschia pagri</name>
    <dbReference type="NCBI Taxonomy" id="2829797"/>
    <lineage>
        <taxon>Bacteria</taxon>
        <taxon>Pseudomonadati</taxon>
        <taxon>Pseudomonadota</taxon>
        <taxon>Alphaproteobacteria</taxon>
        <taxon>Rhodobacterales</taxon>
        <taxon>Roseobacteraceae</taxon>
        <taxon>Jannaschia</taxon>
    </lineage>
</organism>
<evidence type="ECO:0000313" key="1">
    <source>
        <dbReference type="EMBL" id="GIT95582.1"/>
    </source>
</evidence>
<comment type="caution">
    <text evidence="1">The sequence shown here is derived from an EMBL/GenBank/DDBJ whole genome shotgun (WGS) entry which is preliminary data.</text>
</comment>
<reference evidence="1 2" key="1">
    <citation type="submission" date="2021-05" db="EMBL/GenBank/DDBJ databases">
        <title>Bacteria Genome sequencing.</title>
        <authorList>
            <person name="Takabe Y."/>
            <person name="Nakajima Y."/>
            <person name="Suzuki S."/>
            <person name="Shiozaki T."/>
        </authorList>
    </citation>
    <scope>NUCLEOTIDE SEQUENCE [LARGE SCALE GENOMIC DNA]</scope>
    <source>
        <strain evidence="1 2">AI_62</strain>
    </source>
</reference>
<protein>
    <submittedName>
        <fullName evidence="1">Uncharacterized protein</fullName>
    </submittedName>
</protein>
<accession>A0ABQ4NME8</accession>
<evidence type="ECO:0000313" key="2">
    <source>
        <dbReference type="Proteomes" id="UP000786693"/>
    </source>
</evidence>